<sequence length="252" mass="28481">MKKNPQEQHPETKRLLSPLYRLIAIICVFLLVILTLTELILNNAESLGLSKSYVKNEWLLNQYNIKPPQDYNSFVVGADYITASEGSLYFNHQVSNNNISGLKGAAALNNFIVAVTSSSLFLFTLNGELIDQKSLPKEKIGTVNGIAVEGEQLIIGTNRGMFAASENFDSFNSINFFKAPEWITNVKLPESHWQTLQQNIRGQALNWERVLIDIHKGRLFSPLGPWVMDAAAILFLLMAISGIWLWTRKKRW</sequence>
<organism evidence="2 3">
    <name type="scientific">Pleionea mediterranea</name>
    <dbReference type="NCBI Taxonomy" id="523701"/>
    <lineage>
        <taxon>Bacteria</taxon>
        <taxon>Pseudomonadati</taxon>
        <taxon>Pseudomonadota</taxon>
        <taxon>Gammaproteobacteria</taxon>
        <taxon>Oceanospirillales</taxon>
        <taxon>Pleioneaceae</taxon>
        <taxon>Pleionea</taxon>
    </lineage>
</organism>
<dbReference type="InterPro" id="IPR005625">
    <property type="entry name" value="PepSY-ass_TM"/>
</dbReference>
<evidence type="ECO:0000256" key="1">
    <source>
        <dbReference type="SAM" id="Phobius"/>
    </source>
</evidence>
<proteinExistence type="predicted"/>
<evidence type="ECO:0000313" key="2">
    <source>
        <dbReference type="EMBL" id="PWK53759.1"/>
    </source>
</evidence>
<accession>A0A316FYV0</accession>
<keyword evidence="1" id="KW-0472">Membrane</keyword>
<gene>
    <name evidence="2" type="ORF">C8D97_102148</name>
</gene>
<keyword evidence="1 2" id="KW-0812">Transmembrane</keyword>
<dbReference type="AlphaFoldDB" id="A0A316FYV0"/>
<dbReference type="Proteomes" id="UP000245790">
    <property type="component" value="Unassembled WGS sequence"/>
</dbReference>
<comment type="caution">
    <text evidence="2">The sequence shown here is derived from an EMBL/GenBank/DDBJ whole genome shotgun (WGS) entry which is preliminary data.</text>
</comment>
<dbReference type="OrthoDB" id="9204737at2"/>
<protein>
    <submittedName>
        <fullName evidence="2">PepSY-associated transmembrane protein</fullName>
    </submittedName>
</protein>
<keyword evidence="3" id="KW-1185">Reference proteome</keyword>
<dbReference type="Pfam" id="PF03929">
    <property type="entry name" value="PepSY_TM"/>
    <property type="match status" value="1"/>
</dbReference>
<feature type="transmembrane region" description="Helical" evidence="1">
    <location>
        <begin position="226"/>
        <end position="246"/>
    </location>
</feature>
<feature type="transmembrane region" description="Helical" evidence="1">
    <location>
        <begin position="20"/>
        <end position="41"/>
    </location>
</feature>
<reference evidence="2 3" key="1">
    <citation type="submission" date="2018-05" db="EMBL/GenBank/DDBJ databases">
        <title>Genomic Encyclopedia of Type Strains, Phase IV (KMG-IV): sequencing the most valuable type-strain genomes for metagenomic binning, comparative biology and taxonomic classification.</title>
        <authorList>
            <person name="Goeker M."/>
        </authorList>
    </citation>
    <scope>NUCLEOTIDE SEQUENCE [LARGE SCALE GENOMIC DNA]</scope>
    <source>
        <strain evidence="2 3">DSM 25350</strain>
    </source>
</reference>
<name>A0A316FYV0_9GAMM</name>
<keyword evidence="1" id="KW-1133">Transmembrane helix</keyword>
<evidence type="ECO:0000313" key="3">
    <source>
        <dbReference type="Proteomes" id="UP000245790"/>
    </source>
</evidence>
<dbReference type="RefSeq" id="WP_109761824.1">
    <property type="nucleotide sequence ID" value="NZ_QGGU01000002.1"/>
</dbReference>
<dbReference type="EMBL" id="QGGU01000002">
    <property type="protein sequence ID" value="PWK53759.1"/>
    <property type="molecule type" value="Genomic_DNA"/>
</dbReference>